<evidence type="ECO:0000256" key="5">
    <source>
        <dbReference type="ARBA" id="ARBA00023172"/>
    </source>
</evidence>
<dbReference type="Proteomes" id="UP000230973">
    <property type="component" value="Unassembled WGS sequence"/>
</dbReference>
<feature type="compositionally biased region" description="Basic residues" evidence="7">
    <location>
        <begin position="46"/>
        <end position="55"/>
    </location>
</feature>
<dbReference type="Pfam" id="PF00872">
    <property type="entry name" value="Transposase_mut"/>
    <property type="match status" value="1"/>
</dbReference>
<keyword evidence="6" id="KW-0814">Transposable element</keyword>
<sequence length="314" mass="35852">MRSDRGRGAAIPLRPLWYDRSSTAQRQHTASSDATVPGVGRPQGDRRRHRGRRGGHSPQTLWRWFAPCWASRPEASGRIVSRVIVLDATGVVKRLAVALLAGDPATSRPVGWGFAPRECLGAWLPFLLALAEREADPEFVVCDGRKGLLKAIRAVWPTSRIQRCVIHVHRQAMAWLTRNPQAEAGWEVRRLVSALLLVRTTDDRDEWLGRLQSWEMRHSGFLRERIFGDGGRWWYTHRRLRAVRSLLRNAAPNLFRYVDDPGVPRTSNHVEGGLNARLKELRHSHRGVTRRQHMALASWYLHLRATKKPTRNVT</sequence>
<name>A0A2M7QAK5_9BACT</name>
<protein>
    <recommendedName>
        <fullName evidence="6">Mutator family transposase</fullName>
    </recommendedName>
</protein>
<dbReference type="PANTHER" id="PTHR33217">
    <property type="entry name" value="TRANSPOSASE FOR INSERTION SEQUENCE ELEMENT IS1081"/>
    <property type="match status" value="1"/>
</dbReference>
<gene>
    <name evidence="8" type="ORF">COY93_02665</name>
</gene>
<feature type="region of interest" description="Disordered" evidence="7">
    <location>
        <begin position="1"/>
        <end position="57"/>
    </location>
</feature>
<dbReference type="GO" id="GO:0006313">
    <property type="term" value="P:DNA transposition"/>
    <property type="evidence" value="ECO:0007669"/>
    <property type="project" value="UniProtKB-UniRule"/>
</dbReference>
<proteinExistence type="inferred from homology"/>
<evidence type="ECO:0000256" key="4">
    <source>
        <dbReference type="ARBA" id="ARBA00023125"/>
    </source>
</evidence>
<dbReference type="PROSITE" id="PS01007">
    <property type="entry name" value="TRANSPOSASE_MUTATOR"/>
    <property type="match status" value="1"/>
</dbReference>
<evidence type="ECO:0000256" key="6">
    <source>
        <dbReference type="RuleBase" id="RU365089"/>
    </source>
</evidence>
<organism evidence="8 9">
    <name type="scientific">Candidatus Uhrbacteria bacterium CG_4_10_14_0_8_um_filter_58_22</name>
    <dbReference type="NCBI Taxonomy" id="1975029"/>
    <lineage>
        <taxon>Bacteria</taxon>
        <taxon>Candidatus Uhriibacteriota</taxon>
    </lineage>
</organism>
<comment type="caution">
    <text evidence="8">The sequence shown here is derived from an EMBL/GenBank/DDBJ whole genome shotgun (WGS) entry which is preliminary data.</text>
</comment>
<dbReference type="GO" id="GO:0004803">
    <property type="term" value="F:transposase activity"/>
    <property type="evidence" value="ECO:0007669"/>
    <property type="project" value="UniProtKB-UniRule"/>
</dbReference>
<evidence type="ECO:0000313" key="9">
    <source>
        <dbReference type="Proteomes" id="UP000230973"/>
    </source>
</evidence>
<accession>A0A2M7QAK5</accession>
<dbReference type="GO" id="GO:0003677">
    <property type="term" value="F:DNA binding"/>
    <property type="evidence" value="ECO:0007669"/>
    <property type="project" value="UniProtKB-UniRule"/>
</dbReference>
<keyword evidence="3 6" id="KW-0815">Transposition</keyword>
<evidence type="ECO:0000256" key="1">
    <source>
        <dbReference type="ARBA" id="ARBA00002190"/>
    </source>
</evidence>
<dbReference type="AlphaFoldDB" id="A0A2M7QAK5"/>
<evidence type="ECO:0000256" key="7">
    <source>
        <dbReference type="SAM" id="MobiDB-lite"/>
    </source>
</evidence>
<dbReference type="EMBL" id="PFLC01000034">
    <property type="protein sequence ID" value="PIY62579.1"/>
    <property type="molecule type" value="Genomic_DNA"/>
</dbReference>
<dbReference type="InterPro" id="IPR001207">
    <property type="entry name" value="Transposase_mutator"/>
</dbReference>
<evidence type="ECO:0000256" key="2">
    <source>
        <dbReference type="ARBA" id="ARBA00010961"/>
    </source>
</evidence>
<dbReference type="PANTHER" id="PTHR33217:SF7">
    <property type="entry name" value="TRANSPOSASE FOR INSERTION SEQUENCE ELEMENT IS1081"/>
    <property type="match status" value="1"/>
</dbReference>
<evidence type="ECO:0000256" key="3">
    <source>
        <dbReference type="ARBA" id="ARBA00022578"/>
    </source>
</evidence>
<comment type="function">
    <text evidence="1 6">Required for the transposition of the insertion element.</text>
</comment>
<comment type="similarity">
    <text evidence="2 6">Belongs to the transposase mutator family.</text>
</comment>
<keyword evidence="4 6" id="KW-0238">DNA-binding</keyword>
<reference evidence="9" key="1">
    <citation type="submission" date="2017-09" db="EMBL/GenBank/DDBJ databases">
        <title>Depth-based differentiation of microbial function through sediment-hosted aquifers and enrichment of novel symbionts in the deep terrestrial subsurface.</title>
        <authorList>
            <person name="Probst A.J."/>
            <person name="Ladd B."/>
            <person name="Jarett J.K."/>
            <person name="Geller-Mcgrath D.E."/>
            <person name="Sieber C.M.K."/>
            <person name="Emerson J.B."/>
            <person name="Anantharaman K."/>
            <person name="Thomas B.C."/>
            <person name="Malmstrom R."/>
            <person name="Stieglmeier M."/>
            <person name="Klingl A."/>
            <person name="Woyke T."/>
            <person name="Ryan C.M."/>
            <person name="Banfield J.F."/>
        </authorList>
    </citation>
    <scope>NUCLEOTIDE SEQUENCE [LARGE SCALE GENOMIC DNA]</scope>
</reference>
<keyword evidence="5 6" id="KW-0233">DNA recombination</keyword>
<evidence type="ECO:0000313" key="8">
    <source>
        <dbReference type="EMBL" id="PIY62579.1"/>
    </source>
</evidence>
<feature type="compositionally biased region" description="Polar residues" evidence="7">
    <location>
        <begin position="20"/>
        <end position="34"/>
    </location>
</feature>